<dbReference type="InParanoid" id="I4Y862"/>
<comment type="catalytic activity">
    <reaction evidence="6 7">
        <text>L-arginyl-[protein] + 2 S-adenosyl-L-methionine = N(omega),N(omega)'-dimethyl-L-arginyl-[protein] + 2 S-adenosyl-L-homocysteine + 2 H(+)</text>
        <dbReference type="Rhea" id="RHEA:48108"/>
        <dbReference type="Rhea" id="RHEA-COMP:10532"/>
        <dbReference type="Rhea" id="RHEA-COMP:11992"/>
        <dbReference type="ChEBI" id="CHEBI:15378"/>
        <dbReference type="ChEBI" id="CHEBI:29965"/>
        <dbReference type="ChEBI" id="CHEBI:57856"/>
        <dbReference type="ChEBI" id="CHEBI:59789"/>
        <dbReference type="ChEBI" id="CHEBI:88221"/>
        <dbReference type="EC" id="2.1.1.320"/>
    </reaction>
</comment>
<gene>
    <name evidence="8" type="ORF">WALSEDRAFT_48125</name>
</gene>
<proteinExistence type="inferred from homology"/>
<dbReference type="Pfam" id="PF02636">
    <property type="entry name" value="Methyltransf_28"/>
    <property type="match status" value="1"/>
</dbReference>
<keyword evidence="9" id="KW-1185">Reference proteome</keyword>
<dbReference type="GO" id="GO:0035243">
    <property type="term" value="F:protein-arginine omega-N symmetric methyltransferase activity"/>
    <property type="evidence" value="ECO:0007669"/>
    <property type="project" value="UniProtKB-EC"/>
</dbReference>
<evidence type="ECO:0000256" key="1">
    <source>
        <dbReference type="ARBA" id="ARBA00004173"/>
    </source>
</evidence>
<dbReference type="STRING" id="671144.I4Y862"/>
<dbReference type="RefSeq" id="XP_006959875.1">
    <property type="nucleotide sequence ID" value="XM_006959813.1"/>
</dbReference>
<dbReference type="GO" id="GO:0005739">
    <property type="term" value="C:mitochondrion"/>
    <property type="evidence" value="ECO:0007669"/>
    <property type="project" value="UniProtKB-SubCell"/>
</dbReference>
<name>I4Y862_WALMC</name>
<keyword evidence="4 7" id="KW-0808">Transferase</keyword>
<dbReference type="OMA" id="LPFAPNM"/>
<accession>I4Y862</accession>
<keyword evidence="3 7" id="KW-0489">Methyltransferase</keyword>
<dbReference type="GO" id="GO:0032259">
    <property type="term" value="P:methylation"/>
    <property type="evidence" value="ECO:0007669"/>
    <property type="project" value="UniProtKB-KW"/>
</dbReference>
<comment type="similarity">
    <text evidence="2 7">Belongs to the NDUFAF7 family.</text>
</comment>
<dbReference type="OrthoDB" id="17415at2759"/>
<dbReference type="EC" id="2.1.1.320" evidence="7"/>
<comment type="function">
    <text evidence="7">Arginine methyltransferase involved in the assembly or stability of mitochondrial NADH:ubiquinone oxidoreductase complex (complex I).</text>
</comment>
<dbReference type="EMBL" id="JH668242">
    <property type="protein sequence ID" value="EIM20154.1"/>
    <property type="molecule type" value="Genomic_DNA"/>
</dbReference>
<evidence type="ECO:0000256" key="7">
    <source>
        <dbReference type="RuleBase" id="RU364114"/>
    </source>
</evidence>
<evidence type="ECO:0000256" key="4">
    <source>
        <dbReference type="ARBA" id="ARBA00022679"/>
    </source>
</evidence>
<dbReference type="InterPro" id="IPR038375">
    <property type="entry name" value="NDUFAF7_sf"/>
</dbReference>
<protein>
    <recommendedName>
        <fullName evidence="7">Protein arginine methyltransferase NDUFAF7</fullName>
        <ecNumber evidence="7">2.1.1.320</ecNumber>
    </recommendedName>
</protein>
<dbReference type="GeneID" id="18472442"/>
<reference evidence="8 9" key="1">
    <citation type="journal article" date="2012" name="Fungal Genet. Biol.">
        <title>The genome of the xerotolerant mold Wallemia sebi reveals adaptations to osmotic stress and suggests cryptic sexual reproduction.</title>
        <authorList>
            <person name="Padamsee M."/>
            <person name="Kumar T.K.A."/>
            <person name="Riley R."/>
            <person name="Binder M."/>
            <person name="Boyd A."/>
            <person name="Calvo A.M."/>
            <person name="Furukawa K."/>
            <person name="Hesse C."/>
            <person name="Hohmann S."/>
            <person name="James T.Y."/>
            <person name="LaButti K."/>
            <person name="Lapidus A."/>
            <person name="Lindquist E."/>
            <person name="Lucas S."/>
            <person name="Miller K."/>
            <person name="Shantappa S."/>
            <person name="Grigoriev I.V."/>
            <person name="Hibbett D.S."/>
            <person name="McLaughlin D.J."/>
            <person name="Spatafora J.W."/>
            <person name="Aime M.C."/>
        </authorList>
    </citation>
    <scope>NUCLEOTIDE SEQUENCE [LARGE SCALE GENOMIC DNA]</scope>
    <source>
        <strain evidence="9">ATCC MYA-4683 / CBS 633.66</strain>
    </source>
</reference>
<dbReference type="InterPro" id="IPR003788">
    <property type="entry name" value="NDUFAF7"/>
</dbReference>
<dbReference type="eggNOG" id="ENOG502QRKD">
    <property type="taxonomic scope" value="Eukaryota"/>
</dbReference>
<dbReference type="Proteomes" id="UP000005242">
    <property type="component" value="Unassembled WGS sequence"/>
</dbReference>
<evidence type="ECO:0000256" key="6">
    <source>
        <dbReference type="ARBA" id="ARBA00048612"/>
    </source>
</evidence>
<dbReference type="InterPro" id="IPR029063">
    <property type="entry name" value="SAM-dependent_MTases_sf"/>
</dbReference>
<dbReference type="HOGENOM" id="CLU_028484_1_0_1"/>
<dbReference type="FunCoup" id="I4Y862">
    <property type="interactions" value="22"/>
</dbReference>
<comment type="subcellular location">
    <subcellularLocation>
        <location evidence="1 7">Mitochondrion</location>
    </subcellularLocation>
</comment>
<evidence type="ECO:0000313" key="9">
    <source>
        <dbReference type="Proteomes" id="UP000005242"/>
    </source>
</evidence>
<dbReference type="PANTHER" id="PTHR12049:SF5">
    <property type="entry name" value="PROTEIN ARGININE METHYLTRANSFERASE NDUFAF7 HOMOLOG, MITOCHONDRIAL"/>
    <property type="match status" value="1"/>
</dbReference>
<dbReference type="AlphaFoldDB" id="I4Y862"/>
<evidence type="ECO:0000256" key="3">
    <source>
        <dbReference type="ARBA" id="ARBA00022603"/>
    </source>
</evidence>
<dbReference type="KEGG" id="wse:WALSEDRAFT_48125"/>
<evidence type="ECO:0000256" key="5">
    <source>
        <dbReference type="ARBA" id="ARBA00023128"/>
    </source>
</evidence>
<dbReference type="PANTHER" id="PTHR12049">
    <property type="entry name" value="PROTEIN ARGININE METHYLTRANSFERASE NDUFAF7, MITOCHONDRIAL"/>
    <property type="match status" value="1"/>
</dbReference>
<evidence type="ECO:0000313" key="8">
    <source>
        <dbReference type="EMBL" id="EIM20154.1"/>
    </source>
</evidence>
<dbReference type="Gene3D" id="3.40.50.12710">
    <property type="match status" value="1"/>
</dbReference>
<evidence type="ECO:0000256" key="2">
    <source>
        <dbReference type="ARBA" id="ARBA00005891"/>
    </source>
</evidence>
<dbReference type="SUPFAM" id="SSF53335">
    <property type="entry name" value="S-adenosyl-L-methionine-dependent methyltransferases"/>
    <property type="match status" value="1"/>
</dbReference>
<keyword evidence="5 7" id="KW-0496">Mitochondrion</keyword>
<organism evidence="8 9">
    <name type="scientific">Wallemia mellicola (strain ATCC MYA-4683 / CBS 633.66)</name>
    <name type="common">Wallemia sebi (CBS 633.66)</name>
    <dbReference type="NCBI Taxonomy" id="671144"/>
    <lineage>
        <taxon>Eukaryota</taxon>
        <taxon>Fungi</taxon>
        <taxon>Dikarya</taxon>
        <taxon>Basidiomycota</taxon>
        <taxon>Wallemiomycotina</taxon>
        <taxon>Wallemiomycetes</taxon>
        <taxon>Wallemiales</taxon>
        <taxon>Wallemiaceae</taxon>
        <taxon>Wallemia</taxon>
    </lineage>
</organism>
<sequence>MLQSRRLLYNYNKLSFDSTVDKKIQNYRFLNAAQLKKLSNRPTKCKLLARDFIDDSLYNSHYGYFNKTVSILNYESINFNKIKNDSDLQTRLADQSQDREWHTPTELFNPHYGMSIANYIANKYLVHYYPYHDLNIYEIGAGNGTLMLNILDYLKDNHKEIYQRTHYNIIEISTKLSNIQKKLINRHSRNVHIINKSVFDYQTVQHEPCFFIAMEVLDNLAHDVVRYSLETHEPNPYQMVVAVDEEGDFHSLYTPVDDPLIKRYLNLRKNLPSFKPSLWTHSPILRKLRKAIPFSPNLSKEEFLPTKQLMFLDKLSSTFPNHHLIASDFHSLPESIPGINSPVVQTRLNGEMIPVDTFLVQPGYFDIFFPTDFGLLAELYNKVMDRETFFTPRQIKRDVKVLSHKEFVENHAVDINKTMLKDGSNPMLDYYKNASFILS</sequence>